<name>A0A317VT44_9EURO</name>
<accession>A0A317VT44</accession>
<dbReference type="AlphaFoldDB" id="A0A317VT44"/>
<dbReference type="InterPro" id="IPR053036">
    <property type="entry name" value="CellCycle_DNARepair_Reg"/>
</dbReference>
<dbReference type="STRING" id="1448321.A0A317VT44"/>
<evidence type="ECO:0000256" key="1">
    <source>
        <dbReference type="SAM" id="MobiDB-lite"/>
    </source>
</evidence>
<dbReference type="Pfam" id="PF05406">
    <property type="entry name" value="WGR"/>
    <property type="match status" value="1"/>
</dbReference>
<dbReference type="Gene3D" id="3.40.50.10190">
    <property type="entry name" value="BRCT domain"/>
    <property type="match status" value="1"/>
</dbReference>
<feature type="region of interest" description="Disordered" evidence="1">
    <location>
        <begin position="104"/>
        <end position="152"/>
    </location>
</feature>
<proteinExistence type="predicted"/>
<feature type="compositionally biased region" description="Acidic residues" evidence="1">
    <location>
        <begin position="353"/>
        <end position="364"/>
    </location>
</feature>
<dbReference type="InterPro" id="IPR008893">
    <property type="entry name" value="WGR_domain"/>
</dbReference>
<dbReference type="PANTHER" id="PTHR47667">
    <property type="entry name" value="REGULATOR OF TY1 TRANSPOSITION PROTEIN 107"/>
    <property type="match status" value="1"/>
</dbReference>
<dbReference type="SUPFAM" id="SSF142921">
    <property type="entry name" value="WGR domain-like"/>
    <property type="match status" value="1"/>
</dbReference>
<evidence type="ECO:0000313" key="5">
    <source>
        <dbReference type="Proteomes" id="UP000247233"/>
    </source>
</evidence>
<dbReference type="RefSeq" id="XP_025398066.1">
    <property type="nucleotide sequence ID" value="XM_025539485.1"/>
</dbReference>
<reference evidence="4 5" key="1">
    <citation type="submission" date="2016-12" db="EMBL/GenBank/DDBJ databases">
        <title>The genomes of Aspergillus section Nigri reveals drivers in fungal speciation.</title>
        <authorList>
            <consortium name="DOE Joint Genome Institute"/>
            <person name="Vesth T.C."/>
            <person name="Nybo J."/>
            <person name="Theobald S."/>
            <person name="Brandl J."/>
            <person name="Frisvad J.C."/>
            <person name="Nielsen K.F."/>
            <person name="Lyhne E.K."/>
            <person name="Kogle M.E."/>
            <person name="Kuo A."/>
            <person name="Riley R."/>
            <person name="Clum A."/>
            <person name="Nolan M."/>
            <person name="Lipzen A."/>
            <person name="Salamov A."/>
            <person name="Henrissat B."/>
            <person name="Wiebenga A."/>
            <person name="De Vries R.P."/>
            <person name="Grigoriev I.V."/>
            <person name="Mortensen U.H."/>
            <person name="Andersen M.R."/>
            <person name="Baker S.E."/>
        </authorList>
    </citation>
    <scope>NUCLEOTIDE SEQUENCE [LARGE SCALE GENOMIC DNA]</scope>
    <source>
        <strain evidence="4 5">CBS 117.55</strain>
    </source>
</reference>
<feature type="region of interest" description="Disordered" evidence="1">
    <location>
        <begin position="321"/>
        <end position="380"/>
    </location>
</feature>
<organism evidence="4 5">
    <name type="scientific">Aspergillus heteromorphus CBS 117.55</name>
    <dbReference type="NCBI Taxonomy" id="1448321"/>
    <lineage>
        <taxon>Eukaryota</taxon>
        <taxon>Fungi</taxon>
        <taxon>Dikarya</taxon>
        <taxon>Ascomycota</taxon>
        <taxon>Pezizomycotina</taxon>
        <taxon>Eurotiomycetes</taxon>
        <taxon>Eurotiomycetidae</taxon>
        <taxon>Eurotiales</taxon>
        <taxon>Aspergillaceae</taxon>
        <taxon>Aspergillus</taxon>
        <taxon>Aspergillus subgen. Circumdati</taxon>
    </lineage>
</organism>
<dbReference type="OrthoDB" id="342264at2759"/>
<feature type="compositionally biased region" description="Polar residues" evidence="1">
    <location>
        <begin position="330"/>
        <end position="341"/>
    </location>
</feature>
<evidence type="ECO:0000259" key="3">
    <source>
        <dbReference type="PROSITE" id="PS51977"/>
    </source>
</evidence>
<dbReference type="VEuPathDB" id="FungiDB:BO70DRAFT_294673"/>
<feature type="domain" description="WGR" evidence="3">
    <location>
        <begin position="159"/>
        <end position="251"/>
    </location>
</feature>
<gene>
    <name evidence="4" type="ORF">BO70DRAFT_294673</name>
</gene>
<dbReference type="InterPro" id="IPR036420">
    <property type="entry name" value="BRCT_dom_sf"/>
</dbReference>
<dbReference type="Pfam" id="PF00533">
    <property type="entry name" value="BRCT"/>
    <property type="match status" value="1"/>
</dbReference>
<evidence type="ECO:0000313" key="4">
    <source>
        <dbReference type="EMBL" id="PWY77493.1"/>
    </source>
</evidence>
<evidence type="ECO:0000259" key="2">
    <source>
        <dbReference type="PROSITE" id="PS50172"/>
    </source>
</evidence>
<dbReference type="InterPro" id="IPR001357">
    <property type="entry name" value="BRCT_dom"/>
</dbReference>
<dbReference type="PROSITE" id="PS51977">
    <property type="entry name" value="WGR"/>
    <property type="match status" value="1"/>
</dbReference>
<sequence length="380" mass="43290">MGKTFKNIHACSAGKFDVNADKIPQWIRANGGHYSKDIGDEITHLIVSKEAYKNDIEIVRKAKRVKSIKIVSFDWLEDSLQSKNRRPKRETEYLLENILMAEKKANEKKKGKRERSGKKEDHRSEDARSQKKRAVNPKPEDPFRKKKKGVKAGSAACMSTRVTYDATLVRLTVSRSAREKYVIRIYESNKEPLVYATHIEYSRIGKQQSELLTPMRADRDTAVKAFKTLFHDKTGMEWENRLDGILPPCKRDAQGNMLPPHEGWFYYENREGSISSFLRAEVVEMTVEVDDGPSGEHDNTVVAETLDRPTADLPLDLQEAEAKKEHDENNTVANETRTSDQPPDLQDVKVEQEQDEKDEDEAEGSVEHGGLQGEDCDLTT</sequence>
<feature type="compositionally biased region" description="Basic residues" evidence="1">
    <location>
        <begin position="106"/>
        <end position="116"/>
    </location>
</feature>
<feature type="compositionally biased region" description="Basic and acidic residues" evidence="1">
    <location>
        <begin position="117"/>
        <end position="129"/>
    </location>
</feature>
<dbReference type="CDD" id="cd00027">
    <property type="entry name" value="BRCT"/>
    <property type="match status" value="1"/>
</dbReference>
<comment type="caution">
    <text evidence="4">The sequence shown here is derived from an EMBL/GenBank/DDBJ whole genome shotgun (WGS) entry which is preliminary data.</text>
</comment>
<dbReference type="SUPFAM" id="SSF52113">
    <property type="entry name" value="BRCT domain"/>
    <property type="match status" value="1"/>
</dbReference>
<dbReference type="Proteomes" id="UP000247233">
    <property type="component" value="Unassembled WGS sequence"/>
</dbReference>
<keyword evidence="5" id="KW-1185">Reference proteome</keyword>
<dbReference type="PROSITE" id="PS50172">
    <property type="entry name" value="BRCT"/>
    <property type="match status" value="1"/>
</dbReference>
<protein>
    <submittedName>
        <fullName evidence="4">Uncharacterized protein</fullName>
    </submittedName>
</protein>
<dbReference type="SMART" id="SM00773">
    <property type="entry name" value="WGR"/>
    <property type="match status" value="1"/>
</dbReference>
<dbReference type="InterPro" id="IPR036930">
    <property type="entry name" value="WGR_dom_sf"/>
</dbReference>
<dbReference type="PANTHER" id="PTHR47667:SF1">
    <property type="entry name" value="REGULATOR OF TY1 TRANSPOSITION PROTEIN 107"/>
    <property type="match status" value="1"/>
</dbReference>
<feature type="domain" description="BRCT" evidence="2">
    <location>
        <begin position="1"/>
        <end position="93"/>
    </location>
</feature>
<dbReference type="GeneID" id="37061722"/>
<dbReference type="EMBL" id="MSFL01000018">
    <property type="protein sequence ID" value="PWY77493.1"/>
    <property type="molecule type" value="Genomic_DNA"/>
</dbReference>